<proteinExistence type="predicted"/>
<evidence type="ECO:0000313" key="3">
    <source>
        <dbReference type="Proteomes" id="UP000281553"/>
    </source>
</evidence>
<dbReference type="Gene3D" id="3.30.1370.50">
    <property type="entry name" value="R3H-like domain"/>
    <property type="match status" value="1"/>
</dbReference>
<dbReference type="Pfam" id="PF01424">
    <property type="entry name" value="R3H"/>
    <property type="match status" value="1"/>
</dbReference>
<dbReference type="Proteomes" id="UP000281553">
    <property type="component" value="Unassembled WGS sequence"/>
</dbReference>
<protein>
    <recommendedName>
        <fullName evidence="1">R3H domain-containing protein</fullName>
    </recommendedName>
</protein>
<dbReference type="GO" id="GO:0003676">
    <property type="term" value="F:nucleic acid binding"/>
    <property type="evidence" value="ECO:0007669"/>
    <property type="project" value="UniProtKB-UniRule"/>
</dbReference>
<organism evidence="2 3">
    <name type="scientific">Dibothriocephalus latus</name>
    <name type="common">Fish tapeworm</name>
    <name type="synonym">Diphyllobothrium latum</name>
    <dbReference type="NCBI Taxonomy" id="60516"/>
    <lineage>
        <taxon>Eukaryota</taxon>
        <taxon>Metazoa</taxon>
        <taxon>Spiralia</taxon>
        <taxon>Lophotrochozoa</taxon>
        <taxon>Platyhelminthes</taxon>
        <taxon>Cestoda</taxon>
        <taxon>Eucestoda</taxon>
        <taxon>Diphyllobothriidea</taxon>
        <taxon>Diphyllobothriidae</taxon>
        <taxon>Dibothriocephalus</taxon>
    </lineage>
</organism>
<feature type="domain" description="R3H" evidence="1">
    <location>
        <begin position="23"/>
        <end position="90"/>
    </location>
</feature>
<dbReference type="SUPFAM" id="SSF82708">
    <property type="entry name" value="R3H domain"/>
    <property type="match status" value="1"/>
</dbReference>
<evidence type="ECO:0000259" key="1">
    <source>
        <dbReference type="PROSITE" id="PS51061"/>
    </source>
</evidence>
<reference evidence="2 3" key="1">
    <citation type="submission" date="2018-11" db="EMBL/GenBank/DDBJ databases">
        <authorList>
            <consortium name="Pathogen Informatics"/>
        </authorList>
    </citation>
    <scope>NUCLEOTIDE SEQUENCE [LARGE SCALE GENOMIC DNA]</scope>
</reference>
<dbReference type="InterPro" id="IPR001374">
    <property type="entry name" value="R3H_dom"/>
</dbReference>
<sequence>MIQLNSPSLYHAAAEHTVDLFKVDSRTVAWGALVPLKEGETPTTKCPSHRFPPMNKYKRRFIKELAEFYGVETVAFDPEPHRHLLAMTTLATACYPGGSRQHHVKLSSQVQKQFTGSVKITGVESGVSNRVASVRSSVEVASASNNQVIKPVSFSLASASSSSANAFEDS</sequence>
<dbReference type="InterPro" id="IPR036867">
    <property type="entry name" value="R3H_dom_sf"/>
</dbReference>
<dbReference type="AlphaFoldDB" id="A0A3P7N2N1"/>
<dbReference type="PROSITE" id="PS51061">
    <property type="entry name" value="R3H"/>
    <property type="match status" value="1"/>
</dbReference>
<dbReference type="EMBL" id="UYRU01078749">
    <property type="protein sequence ID" value="VDN29448.1"/>
    <property type="molecule type" value="Genomic_DNA"/>
</dbReference>
<dbReference type="OrthoDB" id="6278166at2759"/>
<keyword evidence="3" id="KW-1185">Reference proteome</keyword>
<name>A0A3P7N2N1_DIBLA</name>
<accession>A0A3P7N2N1</accession>
<gene>
    <name evidence="2" type="ORF">DILT_LOCUS15369</name>
</gene>
<evidence type="ECO:0000313" key="2">
    <source>
        <dbReference type="EMBL" id="VDN29448.1"/>
    </source>
</evidence>